<name>A0A2V1L7Y4_KLEPN</name>
<dbReference type="RefSeq" id="WP_002904137.1">
    <property type="nucleotide sequence ID" value="NZ_AP021880.1"/>
</dbReference>
<accession>A0A2V1L7Y4</accession>
<evidence type="ECO:0000313" key="2">
    <source>
        <dbReference type="EMBL" id="SQC88024.1"/>
    </source>
</evidence>
<organism evidence="2 3">
    <name type="scientific">Klebsiella pneumoniae</name>
    <dbReference type="NCBI Taxonomy" id="573"/>
    <lineage>
        <taxon>Bacteria</taxon>
        <taxon>Pseudomonadati</taxon>
        <taxon>Pseudomonadota</taxon>
        <taxon>Gammaproteobacteria</taxon>
        <taxon>Enterobacterales</taxon>
        <taxon>Enterobacteriaceae</taxon>
        <taxon>Klebsiella/Raoultella group</taxon>
        <taxon>Klebsiella</taxon>
        <taxon>Klebsiella pneumoniae complex</taxon>
    </lineage>
</organism>
<feature type="region of interest" description="Disordered" evidence="1">
    <location>
        <begin position="1"/>
        <end position="20"/>
    </location>
</feature>
<dbReference type="EMBL" id="UASO01000010">
    <property type="protein sequence ID" value="SQC88024.1"/>
    <property type="molecule type" value="Genomic_DNA"/>
</dbReference>
<evidence type="ECO:0000256" key="1">
    <source>
        <dbReference type="SAM" id="MobiDB-lite"/>
    </source>
</evidence>
<dbReference type="Proteomes" id="UP000250675">
    <property type="component" value="Unassembled WGS sequence"/>
</dbReference>
<dbReference type="AlphaFoldDB" id="A0A2V1L7Y4"/>
<proteinExistence type="predicted"/>
<sequence>MESRTEAVGTGWKGQKKNRHMTGGKSMLAWIDCVLHFSQTDKLYLSTFAAEVSMLNFNKASTTSS</sequence>
<reference evidence="2 3" key="1">
    <citation type="submission" date="2018-06" db="EMBL/GenBank/DDBJ databases">
        <authorList>
            <consortium name="Pathogen Informatics"/>
            <person name="Doyle S."/>
        </authorList>
    </citation>
    <scope>NUCLEOTIDE SEQUENCE [LARGE SCALE GENOMIC DNA]</scope>
    <source>
        <strain evidence="2 3">NCTC9645</strain>
    </source>
</reference>
<evidence type="ECO:0000313" key="3">
    <source>
        <dbReference type="Proteomes" id="UP000250675"/>
    </source>
</evidence>
<protein>
    <submittedName>
        <fullName evidence="2">Uncharacterized protein</fullName>
    </submittedName>
</protein>
<gene>
    <name evidence="2" type="ORF">NCTC9645_06164</name>
</gene>